<dbReference type="GO" id="GO:0016829">
    <property type="term" value="F:lyase activity"/>
    <property type="evidence" value="ECO:0007669"/>
    <property type="project" value="UniProtKB-KW"/>
</dbReference>
<dbReference type="PROSITE" id="PS50077">
    <property type="entry name" value="HEAT_REPEAT"/>
    <property type="match status" value="1"/>
</dbReference>
<dbReference type="Gene3D" id="1.25.10.10">
    <property type="entry name" value="Leucine-rich Repeat Variant"/>
    <property type="match status" value="2"/>
</dbReference>
<dbReference type="eggNOG" id="COG1413">
    <property type="taxonomic scope" value="Bacteria"/>
</dbReference>
<dbReference type="AlphaFoldDB" id="B4D7R6"/>
<comment type="function">
    <text evidence="1">Catalyzes the hydroxylation of the N(6)-(4-aminobutyl)-L-lysine intermediate produced by deoxyhypusine synthase/DHPS on a critical lysine of the eukaryotic translation initiation factor 5A/eIF-5A. This is the second step of the post-translational modification of that lysine into an unusual amino acid residue named hypusine. Hypusination is unique to mature eIF-5A factor and is essential for its function.</text>
</comment>
<dbReference type="InterPro" id="IPR004155">
    <property type="entry name" value="PBS_lyase_HEAT"/>
</dbReference>
<dbReference type="InterPro" id="IPR016024">
    <property type="entry name" value="ARM-type_fold"/>
</dbReference>
<keyword evidence="3" id="KW-0456">Lyase</keyword>
<dbReference type="InParanoid" id="B4D7R6"/>
<dbReference type="SUPFAM" id="SSF48371">
    <property type="entry name" value="ARM repeat"/>
    <property type="match status" value="1"/>
</dbReference>
<reference evidence="3 4" key="1">
    <citation type="journal article" date="2011" name="J. Bacteriol.">
        <title>Genome sequence of Chthoniobacter flavus Ellin428, an aerobic heterotrophic soil bacterium.</title>
        <authorList>
            <person name="Kant R."/>
            <person name="van Passel M.W."/>
            <person name="Palva A."/>
            <person name="Lucas S."/>
            <person name="Lapidus A."/>
            <person name="Glavina Del Rio T."/>
            <person name="Dalin E."/>
            <person name="Tice H."/>
            <person name="Bruce D."/>
            <person name="Goodwin L."/>
            <person name="Pitluck S."/>
            <person name="Larimer F.W."/>
            <person name="Land M.L."/>
            <person name="Hauser L."/>
            <person name="Sangwan P."/>
            <person name="de Vos W.M."/>
            <person name="Janssen P.H."/>
            <person name="Smidt H."/>
        </authorList>
    </citation>
    <scope>NUCLEOTIDE SEQUENCE [LARGE SCALE GENOMIC DNA]</scope>
    <source>
        <strain evidence="3 4">Ellin428</strain>
    </source>
</reference>
<keyword evidence="2" id="KW-0732">Signal</keyword>
<evidence type="ECO:0000256" key="1">
    <source>
        <dbReference type="ARBA" id="ARBA00045876"/>
    </source>
</evidence>
<evidence type="ECO:0000313" key="3">
    <source>
        <dbReference type="EMBL" id="EDY17439.1"/>
    </source>
</evidence>
<evidence type="ECO:0000313" key="4">
    <source>
        <dbReference type="Proteomes" id="UP000005824"/>
    </source>
</evidence>
<dbReference type="Proteomes" id="UP000005824">
    <property type="component" value="Unassembled WGS sequence"/>
</dbReference>
<protein>
    <submittedName>
        <fullName evidence="3">PBS lyase HEAT domain protein repeat-containing protein</fullName>
    </submittedName>
</protein>
<dbReference type="PANTHER" id="PTHR12697:SF38">
    <property type="entry name" value="PBS LYASE HEAT DOMAIN PROTEIN REPEAT-CONTAINING PROTEIN"/>
    <property type="match status" value="1"/>
</dbReference>
<dbReference type="InterPro" id="IPR011989">
    <property type="entry name" value="ARM-like"/>
</dbReference>
<comment type="caution">
    <text evidence="3">The sequence shown here is derived from an EMBL/GenBank/DDBJ whole genome shotgun (WGS) entry which is preliminary data.</text>
</comment>
<dbReference type="PANTHER" id="PTHR12697">
    <property type="entry name" value="PBS LYASE HEAT-LIKE PROTEIN"/>
    <property type="match status" value="1"/>
</dbReference>
<organism evidence="3 4">
    <name type="scientific">Chthoniobacter flavus Ellin428</name>
    <dbReference type="NCBI Taxonomy" id="497964"/>
    <lineage>
        <taxon>Bacteria</taxon>
        <taxon>Pseudomonadati</taxon>
        <taxon>Verrucomicrobiota</taxon>
        <taxon>Spartobacteria</taxon>
        <taxon>Chthoniobacterales</taxon>
        <taxon>Chthoniobacteraceae</taxon>
        <taxon>Chthoniobacter</taxon>
    </lineage>
</organism>
<dbReference type="SMART" id="SM00567">
    <property type="entry name" value="EZ_HEAT"/>
    <property type="match status" value="4"/>
</dbReference>
<dbReference type="RefSeq" id="WP_006982277.1">
    <property type="nucleotide sequence ID" value="NZ_ABVL01000019.1"/>
</dbReference>
<feature type="signal peptide" evidence="2">
    <location>
        <begin position="1"/>
        <end position="25"/>
    </location>
</feature>
<gene>
    <name evidence="3" type="ORF">CfE428DRAFT_4956</name>
</gene>
<feature type="chain" id="PRO_5002800545" evidence="2">
    <location>
        <begin position="26"/>
        <end position="715"/>
    </location>
</feature>
<dbReference type="GO" id="GO:0016491">
    <property type="term" value="F:oxidoreductase activity"/>
    <property type="evidence" value="ECO:0007669"/>
    <property type="project" value="TreeGrafter"/>
</dbReference>
<evidence type="ECO:0000256" key="2">
    <source>
        <dbReference type="SAM" id="SignalP"/>
    </source>
</evidence>
<accession>B4D7R6</accession>
<dbReference type="InterPro" id="IPR021133">
    <property type="entry name" value="HEAT_type_2"/>
</dbReference>
<proteinExistence type="predicted"/>
<dbReference type="Gene3D" id="3.20.20.80">
    <property type="entry name" value="Glycosidases"/>
    <property type="match status" value="1"/>
</dbReference>
<dbReference type="STRING" id="497964.CfE428DRAFT_4956"/>
<keyword evidence="4" id="KW-1185">Reference proteome</keyword>
<sequence>MSLSSIRHLLSVSAIAAAALLSVQAAEPNVPQIGCFISTGDNHWLGESLPIDSPAAIEDSMALLARLGVKCVYWRGLEEATWMETMTSRPENCRYDSAFHWFHQLYRDVHPDKLAVEAAHRHGMEIWGVGTLVDWQGPGDTPNFNDFPNGFESRLRLDHPEWVPRDRSGLLKQCGPIEFAYPEARKALVDLHMKFVRQDGYDGMTFVTYAENYGMRFQDEFGFNEPIVKEFKKRHGVDLLTQPFTRSASRFDWYNLRGEYLTQYLRELKSQLQHDGKKLGMILNPFEPRFTQPWNVPQIMLTAGHITVDLDTYVREGIVDHLMVWGYCSPQIQNKAVDDCLWLTRATPCKVAALTSSPFAPRWKPFQKKGVTIAMSLGDDASYLDRSNIPEQPLAALSSDDPVLRMRVLAQIIYGKTKATTEQVTPLLHDHNVIVRRLALSALGKLKDPAAVPSIEQGLDDEENAVRCAAALALRDNNRPESAAKMLGAVDMHGTHPLMEMVFHTMPRIKPAPREVLAEAASKHANPLVRSTAMRSLVFMTDVKLLPVFAQGLHDSDRFVRFAAAEALGNVRHSTEAVELLLQALQHEDPTVSDRAATSLAVIVAAHFPETDPLRARIVTALGELYAKLGDGCQRSDAEWGYRPVGNALLKMGAEGEQILQRFMDQKSDRQLALEAWKTLWIRQDSKTFSEVTEKENEEAFSHLPAWLRPPAAAK</sequence>
<dbReference type="EMBL" id="ABVL01000019">
    <property type="protein sequence ID" value="EDY17439.1"/>
    <property type="molecule type" value="Genomic_DNA"/>
</dbReference>
<dbReference type="Pfam" id="PF13646">
    <property type="entry name" value="HEAT_2"/>
    <property type="match status" value="2"/>
</dbReference>
<name>B4D7R6_9BACT</name>